<name>A0ACA9LTU0_9GLOM</name>
<evidence type="ECO:0000313" key="2">
    <source>
        <dbReference type="Proteomes" id="UP000789525"/>
    </source>
</evidence>
<comment type="caution">
    <text evidence="1">The sequence shown here is derived from an EMBL/GenBank/DDBJ whole genome shotgun (WGS) entry which is preliminary data.</text>
</comment>
<protein>
    <submittedName>
        <fullName evidence="1">1230_t:CDS:1</fullName>
    </submittedName>
</protein>
<sequence>MALGILESLQESGKIRDLGNMKHNSAEYLHAVIESLRLAFEDSKFYVADPEVYPTPVKGLLSKDYLAKRADIFDPNIAKVDVEKGSPENSCDTFNPQVALDAPRIMIEPFNPKERDESLRSHSLVYIEEGIDENVIEELQKMGHKVKVIKEWKRFIFGRGQIIERRIDKKTGIRVWCGGSDLRGDGQAVGW</sequence>
<dbReference type="Proteomes" id="UP000789525">
    <property type="component" value="Unassembled WGS sequence"/>
</dbReference>
<organism evidence="1 2">
    <name type="scientific">Acaulospora colombiana</name>
    <dbReference type="NCBI Taxonomy" id="27376"/>
    <lineage>
        <taxon>Eukaryota</taxon>
        <taxon>Fungi</taxon>
        <taxon>Fungi incertae sedis</taxon>
        <taxon>Mucoromycota</taxon>
        <taxon>Glomeromycotina</taxon>
        <taxon>Glomeromycetes</taxon>
        <taxon>Diversisporales</taxon>
        <taxon>Acaulosporaceae</taxon>
        <taxon>Acaulospora</taxon>
    </lineage>
</organism>
<gene>
    <name evidence="1" type="ORF">ACOLOM_LOCUS4817</name>
</gene>
<accession>A0ACA9LTU0</accession>
<dbReference type="EMBL" id="CAJVPT010008257">
    <property type="protein sequence ID" value="CAG8550068.1"/>
    <property type="molecule type" value="Genomic_DNA"/>
</dbReference>
<proteinExistence type="predicted"/>
<reference evidence="1" key="1">
    <citation type="submission" date="2021-06" db="EMBL/GenBank/DDBJ databases">
        <authorList>
            <person name="Kallberg Y."/>
            <person name="Tangrot J."/>
            <person name="Rosling A."/>
        </authorList>
    </citation>
    <scope>NUCLEOTIDE SEQUENCE</scope>
    <source>
        <strain evidence="1">CL356</strain>
    </source>
</reference>
<evidence type="ECO:0000313" key="1">
    <source>
        <dbReference type="EMBL" id="CAG8550068.1"/>
    </source>
</evidence>
<keyword evidence="2" id="KW-1185">Reference proteome</keyword>